<protein>
    <recommendedName>
        <fullName evidence="3">Bacteriocin-protection protein</fullName>
    </recommendedName>
</protein>
<keyword evidence="2" id="KW-1185">Reference proteome</keyword>
<dbReference type="Pfam" id="PF13376">
    <property type="entry name" value="OmdA"/>
    <property type="match status" value="1"/>
</dbReference>
<evidence type="ECO:0000313" key="2">
    <source>
        <dbReference type="Proteomes" id="UP000265926"/>
    </source>
</evidence>
<gene>
    <name evidence="1" type="ORF">D1614_08660</name>
</gene>
<dbReference type="RefSeq" id="WP_119437518.1">
    <property type="nucleotide sequence ID" value="NZ_QWGR01000004.1"/>
</dbReference>
<comment type="caution">
    <text evidence="1">The sequence shown here is derived from an EMBL/GenBank/DDBJ whole genome shotgun (WGS) entry which is preliminary data.</text>
</comment>
<evidence type="ECO:0008006" key="3">
    <source>
        <dbReference type="Google" id="ProtNLM"/>
    </source>
</evidence>
<dbReference type="AlphaFoldDB" id="A0A399SYN5"/>
<dbReference type="OrthoDB" id="9796999at2"/>
<dbReference type="EMBL" id="QWGR01000004">
    <property type="protein sequence ID" value="RIJ48598.1"/>
    <property type="molecule type" value="Genomic_DNA"/>
</dbReference>
<evidence type="ECO:0000313" key="1">
    <source>
        <dbReference type="EMBL" id="RIJ48598.1"/>
    </source>
</evidence>
<reference evidence="1 2" key="1">
    <citation type="submission" date="2018-08" db="EMBL/GenBank/DDBJ databases">
        <title>Pallidiluteibacterium maritimus gen. nov., sp. nov., isolated from coastal sediment.</title>
        <authorList>
            <person name="Zhou L.Y."/>
        </authorList>
    </citation>
    <scope>NUCLEOTIDE SEQUENCE [LARGE SCALE GENOMIC DNA]</scope>
    <source>
        <strain evidence="1 2">XSD2</strain>
    </source>
</reference>
<sequence length="189" mass="22245">MNTTFFETSEQWESWLEQNHDTETELWLVYFKKHTGVPGISYEESVQSALCWGWIDGLVKKLDEDRYARKFTPRKENSVWSESNKKRVAALLKEGRIKPVGLKKIEAAQQNGNWDKVNTPPEIDLTIPQELKEEFEKHTTAAAYFNGLNKRHQKEYLLWIKTAKRPETRARRVKESIELLLQKKNLGLR</sequence>
<organism evidence="1 2">
    <name type="scientific">Maribellus luteus</name>
    <dbReference type="NCBI Taxonomy" id="2305463"/>
    <lineage>
        <taxon>Bacteria</taxon>
        <taxon>Pseudomonadati</taxon>
        <taxon>Bacteroidota</taxon>
        <taxon>Bacteroidia</taxon>
        <taxon>Marinilabiliales</taxon>
        <taxon>Prolixibacteraceae</taxon>
        <taxon>Maribellus</taxon>
    </lineage>
</organism>
<dbReference type="Proteomes" id="UP000265926">
    <property type="component" value="Unassembled WGS sequence"/>
</dbReference>
<accession>A0A399SYN5</accession>
<name>A0A399SYN5_9BACT</name>
<proteinExistence type="predicted"/>